<keyword evidence="5" id="KW-0410">Iron transport</keyword>
<dbReference type="GO" id="GO:0015344">
    <property type="term" value="F:siderophore uptake transmembrane transporter activity"/>
    <property type="evidence" value="ECO:0007669"/>
    <property type="project" value="TreeGrafter"/>
</dbReference>
<dbReference type="InterPro" id="IPR010105">
    <property type="entry name" value="TonB_sidphr_rcpt"/>
</dbReference>
<comment type="subcellular location">
    <subcellularLocation>
        <location evidence="1 14">Cell outer membrane</location>
        <topology evidence="1 14">Multi-pass membrane protein</topology>
    </subcellularLocation>
</comment>
<evidence type="ECO:0000256" key="10">
    <source>
        <dbReference type="ARBA" id="ARBA00023077"/>
    </source>
</evidence>
<evidence type="ECO:0000256" key="1">
    <source>
        <dbReference type="ARBA" id="ARBA00004571"/>
    </source>
</evidence>
<dbReference type="GO" id="GO:0015891">
    <property type="term" value="P:siderophore transport"/>
    <property type="evidence" value="ECO:0007669"/>
    <property type="project" value="InterPro"/>
</dbReference>
<dbReference type="AlphaFoldDB" id="A0A6S6YUV5"/>
<dbReference type="Proteomes" id="UP000494108">
    <property type="component" value="Unassembled WGS sequence"/>
</dbReference>
<keyword evidence="11 14" id="KW-0472">Membrane</keyword>
<dbReference type="PANTHER" id="PTHR32552">
    <property type="entry name" value="FERRICHROME IRON RECEPTOR-RELATED"/>
    <property type="match status" value="1"/>
</dbReference>
<dbReference type="Pfam" id="PF00593">
    <property type="entry name" value="TonB_dep_Rec_b-barrel"/>
    <property type="match status" value="1"/>
</dbReference>
<evidence type="ECO:0000256" key="2">
    <source>
        <dbReference type="ARBA" id="ARBA00009810"/>
    </source>
</evidence>
<keyword evidence="12 18" id="KW-0675">Receptor</keyword>
<evidence type="ECO:0000256" key="5">
    <source>
        <dbReference type="ARBA" id="ARBA00022496"/>
    </source>
</evidence>
<dbReference type="Gene3D" id="3.55.50.30">
    <property type="match status" value="1"/>
</dbReference>
<dbReference type="SUPFAM" id="SSF56935">
    <property type="entry name" value="Porins"/>
    <property type="match status" value="1"/>
</dbReference>
<dbReference type="InterPro" id="IPR036942">
    <property type="entry name" value="Beta-barrel_TonB_sf"/>
</dbReference>
<keyword evidence="13 14" id="KW-0998">Cell outer membrane</keyword>
<feature type="domain" description="Secretin/TonB short N-terminal" evidence="17">
    <location>
        <begin position="85"/>
        <end position="136"/>
    </location>
</feature>
<keyword evidence="19" id="KW-1185">Reference proteome</keyword>
<dbReference type="EMBL" id="CADIJX010000003">
    <property type="protein sequence ID" value="CAB3645358.1"/>
    <property type="molecule type" value="Genomic_DNA"/>
</dbReference>
<keyword evidence="3 14" id="KW-0813">Transport</keyword>
<gene>
    <name evidence="18" type="primary">fhuA_4</name>
    <name evidence="18" type="ORF">LMG3431_02380</name>
</gene>
<evidence type="ECO:0000256" key="16">
    <source>
        <dbReference type="SAM" id="MobiDB-lite"/>
    </source>
</evidence>
<evidence type="ECO:0000256" key="4">
    <source>
        <dbReference type="ARBA" id="ARBA00022452"/>
    </source>
</evidence>
<accession>A0A6S6YUV5</accession>
<sequence>MSRHYPKHRNALPQATQPPRLCATPSALRRRAAAARFALLLSAAFGAAAAAPATQAQAAEARRSVNIAGGSLSQVLNAYANTTGVELTMDAGMLQGKRSNGLSGTYTVREGFAELLRGHGLQAQPEANGSYTLKAAPAASQDATLLEAVTVTGQHNETATGPFQGYAARLSATGTKTDTAIIETPQSISVVGAEEIETLKSQSLQDALGYVAGVSRFEGLSRVQDTIYLRGFQAQAGTGSLYRDGTKYSVNAFNGKQEIYGLERIEVLKGASSVLYGSAGPGGIINMISKRPTSTPLHELNVELGSFDRRQLSGDFGGPVDTDGQWSYRLTFLQRDSNTFVDHVADDRTFIAPALKWQPSASTSLTLLADYQKDKTNYVYWLPAQGTIFPTIHGKIPRNRFTGEPGYSKFDMERYSVGYLFEHAFNDQITLRNSLRYFHSNSDFPQVWVSGLAADQRTSAYRGGTLRWERSSAIVADTSLQYRASHGSVQHTMLVGFDYTRPRNQSERYDRTASNIDYYDPVYGTPLGEPTRDNWWSYNADTRQLGVYAQDQIKIADKWVVLLGGRYDHARDNQSNLFTGEKSIDNETSKAFTGRAGVVYLADNGFAPFISFSQSFEPTSGSDRQGSRFDPSTGSQYELGARYQPPGSNTLISAAIYQLTRQNVSVADPVDPTYSAQIGEVRSRGIELEARTRLGRNANLIAAYAYTDARTTKASPLQPSQAGLRSPGIPFHQLSIWSDYNFGSFGMPNLKVGGGVRYQSSTKPNSGSFDVPSFTLFDAMASYSTGPWSFALNVTNLFDKTYVGSCTTGCFYGEPRRVIGTASYRW</sequence>
<evidence type="ECO:0000313" key="18">
    <source>
        <dbReference type="EMBL" id="CAB3645358.1"/>
    </source>
</evidence>
<keyword evidence="10 15" id="KW-0798">TonB box</keyword>
<evidence type="ECO:0000256" key="14">
    <source>
        <dbReference type="PROSITE-ProRule" id="PRU01360"/>
    </source>
</evidence>
<name>A0A6S6YUV5_9BURK</name>
<protein>
    <submittedName>
        <fullName evidence="18">Ferrichrome outer membrane transporter/phage receptor</fullName>
    </submittedName>
</protein>
<dbReference type="InterPro" id="IPR039426">
    <property type="entry name" value="TonB-dep_rcpt-like"/>
</dbReference>
<dbReference type="PANTHER" id="PTHR32552:SF68">
    <property type="entry name" value="FERRICHROME OUTER MEMBRANE TRANSPORTER_PHAGE RECEPTOR"/>
    <property type="match status" value="1"/>
</dbReference>
<dbReference type="CDD" id="cd01347">
    <property type="entry name" value="ligand_gated_channel"/>
    <property type="match status" value="1"/>
</dbReference>
<reference evidence="18 19" key="1">
    <citation type="submission" date="2020-04" db="EMBL/GenBank/DDBJ databases">
        <authorList>
            <person name="De Canck E."/>
        </authorList>
    </citation>
    <scope>NUCLEOTIDE SEQUENCE [LARGE SCALE GENOMIC DNA]</scope>
    <source>
        <strain evidence="18 19">LMG 3431</strain>
    </source>
</reference>
<evidence type="ECO:0000256" key="11">
    <source>
        <dbReference type="ARBA" id="ARBA00023136"/>
    </source>
</evidence>
<dbReference type="FunFam" id="2.40.170.20:FF:000005">
    <property type="entry name" value="TonB-dependent siderophore receptor"/>
    <property type="match status" value="1"/>
</dbReference>
<keyword evidence="7" id="KW-0732">Signal</keyword>
<evidence type="ECO:0000256" key="8">
    <source>
        <dbReference type="ARBA" id="ARBA00023004"/>
    </source>
</evidence>
<dbReference type="Gene3D" id="2.170.130.10">
    <property type="entry name" value="TonB-dependent receptor, plug domain"/>
    <property type="match status" value="1"/>
</dbReference>
<evidence type="ECO:0000256" key="7">
    <source>
        <dbReference type="ARBA" id="ARBA00022729"/>
    </source>
</evidence>
<dbReference type="InterPro" id="IPR037066">
    <property type="entry name" value="Plug_dom_sf"/>
</dbReference>
<evidence type="ECO:0000259" key="17">
    <source>
        <dbReference type="SMART" id="SM00965"/>
    </source>
</evidence>
<feature type="compositionally biased region" description="Basic residues" evidence="16">
    <location>
        <begin position="1"/>
        <end position="10"/>
    </location>
</feature>
<dbReference type="GO" id="GO:0038023">
    <property type="term" value="F:signaling receptor activity"/>
    <property type="evidence" value="ECO:0007669"/>
    <property type="project" value="InterPro"/>
</dbReference>
<evidence type="ECO:0000256" key="6">
    <source>
        <dbReference type="ARBA" id="ARBA00022692"/>
    </source>
</evidence>
<dbReference type="NCBIfam" id="TIGR01783">
    <property type="entry name" value="TonB-siderophor"/>
    <property type="match status" value="1"/>
</dbReference>
<evidence type="ECO:0000256" key="13">
    <source>
        <dbReference type="ARBA" id="ARBA00023237"/>
    </source>
</evidence>
<dbReference type="Gene3D" id="2.40.170.20">
    <property type="entry name" value="TonB-dependent receptor, beta-barrel domain"/>
    <property type="match status" value="1"/>
</dbReference>
<dbReference type="PROSITE" id="PS52016">
    <property type="entry name" value="TONB_DEPENDENT_REC_3"/>
    <property type="match status" value="1"/>
</dbReference>
<keyword evidence="6 14" id="KW-0812">Transmembrane</keyword>
<evidence type="ECO:0000256" key="12">
    <source>
        <dbReference type="ARBA" id="ARBA00023170"/>
    </source>
</evidence>
<dbReference type="InterPro" id="IPR000531">
    <property type="entry name" value="Beta-barrel_TonB"/>
</dbReference>
<feature type="region of interest" description="Disordered" evidence="16">
    <location>
        <begin position="1"/>
        <end position="20"/>
    </location>
</feature>
<keyword evidence="4 14" id="KW-1134">Transmembrane beta strand</keyword>
<keyword evidence="9" id="KW-0406">Ion transport</keyword>
<proteinExistence type="inferred from homology"/>
<dbReference type="GO" id="GO:0009279">
    <property type="term" value="C:cell outer membrane"/>
    <property type="evidence" value="ECO:0007669"/>
    <property type="project" value="UniProtKB-SubCell"/>
</dbReference>
<dbReference type="RefSeq" id="WP_175174703.1">
    <property type="nucleotide sequence ID" value="NZ_CADIJX010000003.1"/>
</dbReference>
<evidence type="ECO:0000256" key="15">
    <source>
        <dbReference type="RuleBase" id="RU003357"/>
    </source>
</evidence>
<dbReference type="InterPro" id="IPR011662">
    <property type="entry name" value="Secretin/TonB_short_N"/>
</dbReference>
<dbReference type="SMART" id="SM00965">
    <property type="entry name" value="STN"/>
    <property type="match status" value="1"/>
</dbReference>
<evidence type="ECO:0000256" key="3">
    <source>
        <dbReference type="ARBA" id="ARBA00022448"/>
    </source>
</evidence>
<comment type="similarity">
    <text evidence="2 14 15">Belongs to the TonB-dependent receptor family.</text>
</comment>
<keyword evidence="8" id="KW-0408">Iron</keyword>
<dbReference type="Pfam" id="PF07660">
    <property type="entry name" value="STN"/>
    <property type="match status" value="1"/>
</dbReference>
<evidence type="ECO:0000256" key="9">
    <source>
        <dbReference type="ARBA" id="ARBA00023065"/>
    </source>
</evidence>
<dbReference type="FunFam" id="2.170.130.10:FF:000001">
    <property type="entry name" value="Catecholate siderophore TonB-dependent receptor"/>
    <property type="match status" value="1"/>
</dbReference>
<organism evidence="18 19">
    <name type="scientific">Achromobacter pestifer</name>
    <dbReference type="NCBI Taxonomy" id="1353889"/>
    <lineage>
        <taxon>Bacteria</taxon>
        <taxon>Pseudomonadati</taxon>
        <taxon>Pseudomonadota</taxon>
        <taxon>Betaproteobacteria</taxon>
        <taxon>Burkholderiales</taxon>
        <taxon>Alcaligenaceae</taxon>
        <taxon>Achromobacter</taxon>
    </lineage>
</organism>
<dbReference type="Pfam" id="PF07715">
    <property type="entry name" value="Plug"/>
    <property type="match status" value="1"/>
</dbReference>
<dbReference type="InterPro" id="IPR012910">
    <property type="entry name" value="Plug_dom"/>
</dbReference>
<evidence type="ECO:0000313" key="19">
    <source>
        <dbReference type="Proteomes" id="UP000494108"/>
    </source>
</evidence>